<dbReference type="PANTHER" id="PTHR43270">
    <property type="entry name" value="BETA-ALA-HIS DIPEPTIDASE"/>
    <property type="match status" value="1"/>
</dbReference>
<evidence type="ECO:0000256" key="7">
    <source>
        <dbReference type="PROSITE-ProRule" id="PRU00221"/>
    </source>
</evidence>
<dbReference type="InterPro" id="IPR002933">
    <property type="entry name" value="Peptidase_M20"/>
</dbReference>
<comment type="caution">
    <text evidence="9">The sequence shown here is derived from an EMBL/GenBank/DDBJ whole genome shotgun (WGS) entry which is preliminary data.</text>
</comment>
<sequence length="804" mass="90844">MSNVNYILIPILGSFRRISLNRISIKFDKPPPLPSHTVTLGENSVLSLACTCDCLFSGSQSPNIQVFRVWDTKLLKCLCVIQSSHDVGDLFSVVYSDSLETLYIGCQNTTCIRKIKENVRGVVYLNSHNGYVYALELGKTKNGEILMSGSGDGDVKVWSIKKNSMELLRVLKGTDDAGILTLALYDDLIFCGAQGGNIKHVRSLMAHDDDVLALVFRGSNLFSGSADGTIKRWSKNFEILDTFRDHKGIVLSLALTPQSDMKSSSDNSNLWLISGANDQLIKFWNLPVLTMASEGQIEEESTTDVMLYALSKWISLQTVSGKLKCFEECLRGAKYLKGIFEQLGKNPLVFGKFVGIDDELSSYKLPCGYYKKKTNILVYGHYDVIDADETKWNTDPFEMFGKDGYIYGRGVSDNKGPMLATIFAASELQQEKKLKANVYFLIEGEEESGSVGFYEALEKSKDLIGEIDVIFVSNSYWLDDEIPCLTYGLRGVIRSTIEITSSHTDLHSGMQGGAISEPLNDMVRVLSKLISDDNYILIPGFYDKVRPVTPSEQQLYEPLVELKIRETFNNKSNISQNHDEFQKLQNRKKLMARWRYPSLTVHKIDVSGPKNSTVIPCKAKANVSMRIVPDQDLNVIVEYFQSYVKSIFETLKTDNDLSITINSKTDWWLGDIGSKYYKATEQAIEQEWGIKPLYIREGGSIPTVRLLEKEFNAVTVHFPMGQSTDQAHLNNERIRLQNLFKGKLIFKRLFSKSVNEARECDYEIQRSIGEESNEEIEDLELNYVDNESEQIYKLVMKKPTMIKN</sequence>
<dbReference type="SMART" id="SM00320">
    <property type="entry name" value="WD40"/>
    <property type="match status" value="4"/>
</dbReference>
<dbReference type="InterPro" id="IPR036264">
    <property type="entry name" value="Bact_exopeptidase_dim_dom"/>
</dbReference>
<dbReference type="InterPro" id="IPR001680">
    <property type="entry name" value="WD40_rpt"/>
</dbReference>
<dbReference type="PROSITE" id="PS50294">
    <property type="entry name" value="WD_REPEATS_REGION"/>
    <property type="match status" value="1"/>
</dbReference>
<keyword evidence="3" id="KW-0645">Protease</keyword>
<dbReference type="GO" id="GO:0006508">
    <property type="term" value="P:proteolysis"/>
    <property type="evidence" value="ECO:0007669"/>
    <property type="project" value="UniProtKB-KW"/>
</dbReference>
<dbReference type="SUPFAM" id="SSF53187">
    <property type="entry name" value="Zn-dependent exopeptidases"/>
    <property type="match status" value="1"/>
</dbReference>
<name>A0A9N8YSL5_9GLOM</name>
<evidence type="ECO:0000313" key="9">
    <source>
        <dbReference type="EMBL" id="CAG8444891.1"/>
    </source>
</evidence>
<dbReference type="GO" id="GO:0046872">
    <property type="term" value="F:metal ion binding"/>
    <property type="evidence" value="ECO:0007669"/>
    <property type="project" value="UniProtKB-KW"/>
</dbReference>
<accession>A0A9N8YSL5</accession>
<feature type="repeat" description="WD" evidence="7">
    <location>
        <begin position="125"/>
        <end position="168"/>
    </location>
</feature>
<dbReference type="Pfam" id="PF00400">
    <property type="entry name" value="WD40"/>
    <property type="match status" value="3"/>
</dbReference>
<dbReference type="Gene3D" id="2.130.10.10">
    <property type="entry name" value="YVTN repeat-like/Quinoprotein amine dehydrogenase"/>
    <property type="match status" value="2"/>
</dbReference>
<dbReference type="SUPFAM" id="SSF55031">
    <property type="entry name" value="Bacterial exopeptidase dimerisation domain"/>
    <property type="match status" value="1"/>
</dbReference>
<evidence type="ECO:0000256" key="5">
    <source>
        <dbReference type="ARBA" id="ARBA00022737"/>
    </source>
</evidence>
<gene>
    <name evidence="9" type="ORF">DEBURN_LOCUS1724</name>
</gene>
<evidence type="ECO:0000256" key="2">
    <source>
        <dbReference type="ARBA" id="ARBA00022574"/>
    </source>
</evidence>
<dbReference type="Proteomes" id="UP000789706">
    <property type="component" value="Unassembled WGS sequence"/>
</dbReference>
<evidence type="ECO:0000313" key="10">
    <source>
        <dbReference type="Proteomes" id="UP000789706"/>
    </source>
</evidence>
<keyword evidence="2 7" id="KW-0853">WD repeat</keyword>
<organism evidence="9 10">
    <name type="scientific">Diversispora eburnea</name>
    <dbReference type="NCBI Taxonomy" id="1213867"/>
    <lineage>
        <taxon>Eukaryota</taxon>
        <taxon>Fungi</taxon>
        <taxon>Fungi incertae sedis</taxon>
        <taxon>Mucoromycota</taxon>
        <taxon>Glomeromycotina</taxon>
        <taxon>Glomeromycetes</taxon>
        <taxon>Diversisporales</taxon>
        <taxon>Diversisporaceae</taxon>
        <taxon>Diversispora</taxon>
    </lineage>
</organism>
<dbReference type="InterPro" id="IPR015943">
    <property type="entry name" value="WD40/YVTN_repeat-like_dom_sf"/>
</dbReference>
<dbReference type="InterPro" id="IPR017149">
    <property type="entry name" value="GSH_degradosome_Dug2"/>
</dbReference>
<keyword evidence="5" id="KW-0677">Repeat</keyword>
<dbReference type="AlphaFoldDB" id="A0A9N8YSL5"/>
<feature type="domain" description="Peptidase M20 dimerisation" evidence="8">
    <location>
        <begin position="488"/>
        <end position="647"/>
    </location>
</feature>
<dbReference type="Gene3D" id="3.40.630.10">
    <property type="entry name" value="Zn peptidases"/>
    <property type="match status" value="1"/>
</dbReference>
<dbReference type="InterPro" id="IPR020472">
    <property type="entry name" value="WD40_PAC1"/>
</dbReference>
<dbReference type="InterPro" id="IPR011650">
    <property type="entry name" value="Peptidase_M20_dimer"/>
</dbReference>
<dbReference type="PROSITE" id="PS50082">
    <property type="entry name" value="WD_REPEATS_2"/>
    <property type="match status" value="2"/>
</dbReference>
<dbReference type="PANTHER" id="PTHR43270:SF8">
    <property type="entry name" value="DI- AND TRIPEPTIDASE DUG2-RELATED"/>
    <property type="match status" value="1"/>
</dbReference>
<evidence type="ECO:0000259" key="8">
    <source>
        <dbReference type="Pfam" id="PF07687"/>
    </source>
</evidence>
<dbReference type="PRINTS" id="PR00320">
    <property type="entry name" value="GPROTEINBRPT"/>
</dbReference>
<proteinExistence type="inferred from homology"/>
<dbReference type="OrthoDB" id="7832001at2759"/>
<dbReference type="PIRSF" id="PIRSF037237">
    <property type="entry name" value="Peptidase_WD_repeats_DUG2"/>
    <property type="match status" value="1"/>
</dbReference>
<keyword evidence="10" id="KW-1185">Reference proteome</keyword>
<dbReference type="Gene3D" id="3.30.70.360">
    <property type="match status" value="1"/>
</dbReference>
<reference evidence="9" key="1">
    <citation type="submission" date="2021-06" db="EMBL/GenBank/DDBJ databases">
        <authorList>
            <person name="Kallberg Y."/>
            <person name="Tangrot J."/>
            <person name="Rosling A."/>
        </authorList>
    </citation>
    <scope>NUCLEOTIDE SEQUENCE</scope>
    <source>
        <strain evidence="9">AZ414A</strain>
    </source>
</reference>
<evidence type="ECO:0000256" key="1">
    <source>
        <dbReference type="ARBA" id="ARBA00006247"/>
    </source>
</evidence>
<comment type="similarity">
    <text evidence="1">Belongs to the peptidase M20A family.</text>
</comment>
<dbReference type="InterPro" id="IPR036322">
    <property type="entry name" value="WD40_repeat_dom_sf"/>
</dbReference>
<evidence type="ECO:0000256" key="4">
    <source>
        <dbReference type="ARBA" id="ARBA00022723"/>
    </source>
</evidence>
<dbReference type="InterPro" id="IPR051458">
    <property type="entry name" value="Cyt/Met_Dipeptidase"/>
</dbReference>
<dbReference type="GO" id="GO:0008233">
    <property type="term" value="F:peptidase activity"/>
    <property type="evidence" value="ECO:0007669"/>
    <property type="project" value="UniProtKB-KW"/>
</dbReference>
<dbReference type="Pfam" id="PF01546">
    <property type="entry name" value="Peptidase_M20"/>
    <property type="match status" value="1"/>
</dbReference>
<dbReference type="GO" id="GO:0006751">
    <property type="term" value="P:glutathione catabolic process"/>
    <property type="evidence" value="ECO:0007669"/>
    <property type="project" value="InterPro"/>
</dbReference>
<keyword evidence="6" id="KW-0378">Hydrolase</keyword>
<dbReference type="Pfam" id="PF07687">
    <property type="entry name" value="M20_dimer"/>
    <property type="match status" value="1"/>
</dbReference>
<feature type="repeat" description="WD" evidence="7">
    <location>
        <begin position="204"/>
        <end position="234"/>
    </location>
</feature>
<dbReference type="EMBL" id="CAJVPK010000082">
    <property type="protein sequence ID" value="CAG8444891.1"/>
    <property type="molecule type" value="Genomic_DNA"/>
</dbReference>
<dbReference type="SUPFAM" id="SSF50978">
    <property type="entry name" value="WD40 repeat-like"/>
    <property type="match status" value="1"/>
</dbReference>
<evidence type="ECO:0000256" key="6">
    <source>
        <dbReference type="ARBA" id="ARBA00022801"/>
    </source>
</evidence>
<keyword evidence="4" id="KW-0479">Metal-binding</keyword>
<protein>
    <submittedName>
        <fullName evidence="9">387_t:CDS:1</fullName>
    </submittedName>
</protein>
<evidence type="ECO:0000256" key="3">
    <source>
        <dbReference type="ARBA" id="ARBA00022670"/>
    </source>
</evidence>